<dbReference type="Gene3D" id="1.20.910.10">
    <property type="entry name" value="Heme oxygenase-like"/>
    <property type="match status" value="1"/>
</dbReference>
<protein>
    <submittedName>
        <fullName evidence="1">Biliverdin-producing heme oxygenase</fullName>
    </submittedName>
</protein>
<dbReference type="CDD" id="cd19166">
    <property type="entry name" value="HemeO-bac"/>
    <property type="match status" value="1"/>
</dbReference>
<sequence>MQATQDNSAIAHLRAATRSDHEQVDGAYGHFALATAEGYRDFLTAHARILPLAERLIDPAALVAGWQGRTEALRADLAAMDGETPPELDFALPPGEAARWGALYVIEGSRLGGAVLAKLVPEGLPAAYLGARHGPGAWRDLLARLDAAVGDDLAAAEQGAKAMFGAYLEAARR</sequence>
<name>A0ABU8RXQ0_9SPHN</name>
<keyword evidence="2" id="KW-1185">Reference proteome</keyword>
<organism evidence="1 2">
    <name type="scientific">Novosphingobium anseongense</name>
    <dbReference type="NCBI Taxonomy" id="3133436"/>
    <lineage>
        <taxon>Bacteria</taxon>
        <taxon>Pseudomonadati</taxon>
        <taxon>Pseudomonadota</taxon>
        <taxon>Alphaproteobacteria</taxon>
        <taxon>Sphingomonadales</taxon>
        <taxon>Sphingomonadaceae</taxon>
        <taxon>Novosphingobium</taxon>
    </lineage>
</organism>
<dbReference type="EMBL" id="JBBHJZ010000003">
    <property type="protein sequence ID" value="MEJ5977799.1"/>
    <property type="molecule type" value="Genomic_DNA"/>
</dbReference>
<reference evidence="1 2" key="1">
    <citation type="submission" date="2024-03" db="EMBL/GenBank/DDBJ databases">
        <authorList>
            <person name="Jo J.-H."/>
        </authorList>
    </citation>
    <scope>NUCLEOTIDE SEQUENCE [LARGE SCALE GENOMIC DNA]</scope>
    <source>
        <strain evidence="1 2">PS1R-30</strain>
    </source>
</reference>
<evidence type="ECO:0000313" key="1">
    <source>
        <dbReference type="EMBL" id="MEJ5977799.1"/>
    </source>
</evidence>
<dbReference type="SUPFAM" id="SSF48613">
    <property type="entry name" value="Heme oxygenase-like"/>
    <property type="match status" value="1"/>
</dbReference>
<comment type="caution">
    <text evidence="1">The sequence shown here is derived from an EMBL/GenBank/DDBJ whole genome shotgun (WGS) entry which is preliminary data.</text>
</comment>
<accession>A0ABU8RXQ0</accession>
<dbReference type="InterPro" id="IPR016084">
    <property type="entry name" value="Haem_Oase-like_multi-hlx"/>
</dbReference>
<dbReference type="Proteomes" id="UP001361239">
    <property type="component" value="Unassembled WGS sequence"/>
</dbReference>
<dbReference type="RefSeq" id="WP_339587754.1">
    <property type="nucleotide sequence ID" value="NZ_JBBHJZ010000003.1"/>
</dbReference>
<gene>
    <name evidence="1" type="ORF">WG901_14210</name>
</gene>
<evidence type="ECO:0000313" key="2">
    <source>
        <dbReference type="Proteomes" id="UP001361239"/>
    </source>
</evidence>
<proteinExistence type="predicted"/>